<dbReference type="InterPro" id="IPR001314">
    <property type="entry name" value="Peptidase_S1A"/>
</dbReference>
<dbReference type="Proteomes" id="UP000499080">
    <property type="component" value="Unassembled WGS sequence"/>
</dbReference>
<proteinExistence type="predicted"/>
<dbReference type="SUPFAM" id="SSF50494">
    <property type="entry name" value="Trypsin-like serine proteases"/>
    <property type="match status" value="1"/>
</dbReference>
<keyword evidence="2" id="KW-0378">Hydrolase</keyword>
<evidence type="ECO:0000256" key="2">
    <source>
        <dbReference type="ARBA" id="ARBA00022801"/>
    </source>
</evidence>
<dbReference type="CDD" id="cd00190">
    <property type="entry name" value="Tryp_SPc"/>
    <property type="match status" value="1"/>
</dbReference>
<accession>A0A4Y2VAP0</accession>
<dbReference type="AlphaFoldDB" id="A0A4Y2VAP0"/>
<evidence type="ECO:0000256" key="4">
    <source>
        <dbReference type="ARBA" id="ARBA00023157"/>
    </source>
</evidence>
<dbReference type="InterPro" id="IPR009003">
    <property type="entry name" value="Peptidase_S1_PA"/>
</dbReference>
<protein>
    <submittedName>
        <fullName evidence="6">Coagulation factor X isoform 1</fullName>
    </submittedName>
</protein>
<dbReference type="Pfam" id="PF00089">
    <property type="entry name" value="Trypsin"/>
    <property type="match status" value="1"/>
</dbReference>
<comment type="caution">
    <text evidence="6">The sequence shown here is derived from an EMBL/GenBank/DDBJ whole genome shotgun (WGS) entry which is preliminary data.</text>
</comment>
<name>A0A4Y2VAP0_ARAVE</name>
<feature type="domain" description="Peptidase S1" evidence="5">
    <location>
        <begin position="49"/>
        <end position="176"/>
    </location>
</feature>
<keyword evidence="3" id="KW-0720">Serine protease</keyword>
<dbReference type="InterPro" id="IPR018114">
    <property type="entry name" value="TRYPSIN_HIS"/>
</dbReference>
<dbReference type="PROSITE" id="PS50240">
    <property type="entry name" value="TRYPSIN_DOM"/>
    <property type="match status" value="1"/>
</dbReference>
<dbReference type="OrthoDB" id="6429445at2759"/>
<keyword evidence="4" id="KW-1015">Disulfide bond</keyword>
<reference evidence="6 7" key="1">
    <citation type="journal article" date="2019" name="Sci. Rep.">
        <title>Orb-weaving spider Araneus ventricosus genome elucidates the spidroin gene catalogue.</title>
        <authorList>
            <person name="Kono N."/>
            <person name="Nakamura H."/>
            <person name="Ohtoshi R."/>
            <person name="Moran D.A.P."/>
            <person name="Shinohara A."/>
            <person name="Yoshida Y."/>
            <person name="Fujiwara M."/>
            <person name="Mori M."/>
            <person name="Tomita M."/>
            <person name="Arakawa K."/>
        </authorList>
    </citation>
    <scope>NUCLEOTIDE SEQUENCE [LARGE SCALE GENOMIC DNA]</scope>
</reference>
<dbReference type="FunFam" id="2.40.10.10:FF:000060">
    <property type="entry name" value="Acrosin"/>
    <property type="match status" value="1"/>
</dbReference>
<evidence type="ECO:0000256" key="1">
    <source>
        <dbReference type="ARBA" id="ARBA00022670"/>
    </source>
</evidence>
<evidence type="ECO:0000313" key="7">
    <source>
        <dbReference type="Proteomes" id="UP000499080"/>
    </source>
</evidence>
<sequence length="176" mass="19857">MQESRSALFFTMQTLHWTVLRKSNAESEEGDAPAPIDMVDEQLECKDIEFYGTDSIAGEYPWMVFLFINDTSVTCGGVLINHRTVLTAAHCLENAAYCTLYFGKYNRSDENDDNEVQTRTSSEIIIHPEFNPLTFDNDIAIVKLSSDVQYSSRIHPICMPSPDSTRINVVPGQMGY</sequence>
<feature type="non-terminal residue" evidence="6">
    <location>
        <position position="176"/>
    </location>
</feature>
<dbReference type="EMBL" id="BGPR01045432">
    <property type="protein sequence ID" value="GBO22333.1"/>
    <property type="molecule type" value="Genomic_DNA"/>
</dbReference>
<dbReference type="PRINTS" id="PR00722">
    <property type="entry name" value="CHYMOTRYPSIN"/>
</dbReference>
<dbReference type="InterPro" id="IPR001254">
    <property type="entry name" value="Trypsin_dom"/>
</dbReference>
<dbReference type="PANTHER" id="PTHR24252:SF7">
    <property type="entry name" value="HYALIN"/>
    <property type="match status" value="1"/>
</dbReference>
<evidence type="ECO:0000313" key="6">
    <source>
        <dbReference type="EMBL" id="GBO22333.1"/>
    </source>
</evidence>
<dbReference type="Gene3D" id="2.40.10.10">
    <property type="entry name" value="Trypsin-like serine proteases"/>
    <property type="match status" value="1"/>
</dbReference>
<dbReference type="PANTHER" id="PTHR24252">
    <property type="entry name" value="ACROSIN-RELATED"/>
    <property type="match status" value="1"/>
</dbReference>
<dbReference type="SMART" id="SM00020">
    <property type="entry name" value="Tryp_SPc"/>
    <property type="match status" value="1"/>
</dbReference>
<keyword evidence="7" id="KW-1185">Reference proteome</keyword>
<gene>
    <name evidence="6" type="primary">F10_0</name>
    <name evidence="6" type="ORF">AVEN_206277_1</name>
</gene>
<dbReference type="PROSITE" id="PS00134">
    <property type="entry name" value="TRYPSIN_HIS"/>
    <property type="match status" value="1"/>
</dbReference>
<evidence type="ECO:0000259" key="5">
    <source>
        <dbReference type="PROSITE" id="PS50240"/>
    </source>
</evidence>
<dbReference type="InterPro" id="IPR043504">
    <property type="entry name" value="Peptidase_S1_PA_chymotrypsin"/>
</dbReference>
<dbReference type="GO" id="GO:0004252">
    <property type="term" value="F:serine-type endopeptidase activity"/>
    <property type="evidence" value="ECO:0007669"/>
    <property type="project" value="InterPro"/>
</dbReference>
<evidence type="ECO:0000256" key="3">
    <source>
        <dbReference type="ARBA" id="ARBA00022825"/>
    </source>
</evidence>
<keyword evidence="1" id="KW-0645">Protease</keyword>
<dbReference type="GO" id="GO:0006508">
    <property type="term" value="P:proteolysis"/>
    <property type="evidence" value="ECO:0007669"/>
    <property type="project" value="UniProtKB-KW"/>
</dbReference>
<organism evidence="6 7">
    <name type="scientific">Araneus ventricosus</name>
    <name type="common">Orbweaver spider</name>
    <name type="synonym">Epeira ventricosa</name>
    <dbReference type="NCBI Taxonomy" id="182803"/>
    <lineage>
        <taxon>Eukaryota</taxon>
        <taxon>Metazoa</taxon>
        <taxon>Ecdysozoa</taxon>
        <taxon>Arthropoda</taxon>
        <taxon>Chelicerata</taxon>
        <taxon>Arachnida</taxon>
        <taxon>Araneae</taxon>
        <taxon>Araneomorphae</taxon>
        <taxon>Entelegynae</taxon>
        <taxon>Araneoidea</taxon>
        <taxon>Araneidae</taxon>
        <taxon>Araneus</taxon>
    </lineage>
</organism>